<reference evidence="1 2" key="1">
    <citation type="submission" date="2023-08" db="EMBL/GenBank/DDBJ databases">
        <title>Black Yeasts Isolated from many extreme environments.</title>
        <authorList>
            <person name="Coleine C."/>
            <person name="Stajich J.E."/>
            <person name="Selbmann L."/>
        </authorList>
    </citation>
    <scope>NUCLEOTIDE SEQUENCE [LARGE SCALE GENOMIC DNA]</scope>
    <source>
        <strain evidence="1 2">CCFEE 536</strain>
    </source>
</reference>
<evidence type="ECO:0000313" key="2">
    <source>
        <dbReference type="Proteomes" id="UP001357485"/>
    </source>
</evidence>
<sequence>MAARKGPYAEESAEVEVLFANLEKLKGLTKKIQSSMMRLETSGKTVSDAIGPIHGQTQRLQTTNS</sequence>
<proteinExistence type="predicted"/>
<feature type="non-terminal residue" evidence="1">
    <location>
        <position position="65"/>
    </location>
</feature>
<gene>
    <name evidence="1" type="primary">EXO70_2</name>
    <name evidence="1" type="ORF">LTR16_010174</name>
</gene>
<dbReference type="Proteomes" id="UP001357485">
    <property type="component" value="Unassembled WGS sequence"/>
</dbReference>
<keyword evidence="2" id="KW-1185">Reference proteome</keyword>
<name>A0ABR0LTA2_9PEZI</name>
<organism evidence="1 2">
    <name type="scientific">Cryomyces antarcticus</name>
    <dbReference type="NCBI Taxonomy" id="329879"/>
    <lineage>
        <taxon>Eukaryota</taxon>
        <taxon>Fungi</taxon>
        <taxon>Dikarya</taxon>
        <taxon>Ascomycota</taxon>
        <taxon>Pezizomycotina</taxon>
        <taxon>Dothideomycetes</taxon>
        <taxon>Dothideomycetes incertae sedis</taxon>
        <taxon>Cryomyces</taxon>
    </lineage>
</organism>
<dbReference type="EMBL" id="JAVRRA010011035">
    <property type="protein sequence ID" value="KAK5240781.1"/>
    <property type="molecule type" value="Genomic_DNA"/>
</dbReference>
<evidence type="ECO:0000313" key="1">
    <source>
        <dbReference type="EMBL" id="KAK5240781.1"/>
    </source>
</evidence>
<comment type="caution">
    <text evidence="1">The sequence shown here is derived from an EMBL/GenBank/DDBJ whole genome shotgun (WGS) entry which is preliminary data.</text>
</comment>
<protein>
    <submittedName>
        <fullName evidence="1">Exocyst complex component exo70</fullName>
    </submittedName>
</protein>
<accession>A0ABR0LTA2</accession>